<sequence length="125" mass="14089">MNEPKLPAQYDVQRATLHALTSSEHLWGIASFLRGPDFELPDSGAVLLKRHTTARVRAISGAAWCNGVIQSTALTVNELKERERLLGLCPVHFRRHWRAAIRAIQKLYGYDLSIEQPLPPRGTHK</sequence>
<accession>A0A0F8W108</accession>
<dbReference type="EMBL" id="LAZR01068086">
    <property type="protein sequence ID" value="KKK50308.1"/>
    <property type="molecule type" value="Genomic_DNA"/>
</dbReference>
<comment type="caution">
    <text evidence="1">The sequence shown here is derived from an EMBL/GenBank/DDBJ whole genome shotgun (WGS) entry which is preliminary data.</text>
</comment>
<protein>
    <submittedName>
        <fullName evidence="1">Uncharacterized protein</fullName>
    </submittedName>
</protein>
<gene>
    <name evidence="1" type="ORF">LCGC14_3126310</name>
</gene>
<proteinExistence type="predicted"/>
<organism evidence="1">
    <name type="scientific">marine sediment metagenome</name>
    <dbReference type="NCBI Taxonomy" id="412755"/>
    <lineage>
        <taxon>unclassified sequences</taxon>
        <taxon>metagenomes</taxon>
        <taxon>ecological metagenomes</taxon>
    </lineage>
</organism>
<reference evidence="1" key="1">
    <citation type="journal article" date="2015" name="Nature">
        <title>Complex archaea that bridge the gap between prokaryotes and eukaryotes.</title>
        <authorList>
            <person name="Spang A."/>
            <person name="Saw J.H."/>
            <person name="Jorgensen S.L."/>
            <person name="Zaremba-Niedzwiedzka K."/>
            <person name="Martijn J."/>
            <person name="Lind A.E."/>
            <person name="van Eijk R."/>
            <person name="Schleper C."/>
            <person name="Guy L."/>
            <person name="Ettema T.J."/>
        </authorList>
    </citation>
    <scope>NUCLEOTIDE SEQUENCE</scope>
</reference>
<evidence type="ECO:0000313" key="1">
    <source>
        <dbReference type="EMBL" id="KKK50308.1"/>
    </source>
</evidence>
<name>A0A0F8W108_9ZZZZ</name>
<dbReference type="AlphaFoldDB" id="A0A0F8W108"/>